<evidence type="ECO:0000313" key="7">
    <source>
        <dbReference type="Proteomes" id="UP000886469"/>
    </source>
</evidence>
<evidence type="ECO:0000313" key="6">
    <source>
        <dbReference type="EMBL" id="NMQ05280.1"/>
    </source>
</evidence>
<sequence>MDRWSLQTLHPEDIKSTLRKTGTTASCLARELGVSHQAVSCVIRGRFRSLRIARRICELTGLDPALTWPGRYPELRLDPIRFQTNPFQEAA</sequence>
<evidence type="ECO:0000256" key="1">
    <source>
        <dbReference type="ARBA" id="ARBA00006157"/>
    </source>
</evidence>
<organism evidence="6 7">
    <name type="scientific">Candidatus Accumulibacter contiguus</name>
    <dbReference type="NCBI Taxonomy" id="2954381"/>
    <lineage>
        <taxon>Bacteria</taxon>
        <taxon>Pseudomonadati</taxon>
        <taxon>Pseudomonadota</taxon>
        <taxon>Betaproteobacteria</taxon>
        <taxon>Candidatus Accumulibacter</taxon>
    </lineage>
</organism>
<keyword evidence="3" id="KW-0238">DNA-binding</keyword>
<dbReference type="Proteomes" id="UP000886469">
    <property type="component" value="Unassembled WGS sequence"/>
</dbReference>
<dbReference type="SUPFAM" id="SSF47413">
    <property type="entry name" value="lambda repressor-like DNA-binding domains"/>
    <property type="match status" value="1"/>
</dbReference>
<keyword evidence="7" id="KW-1185">Reference proteome</keyword>
<evidence type="ECO:0000256" key="2">
    <source>
        <dbReference type="ARBA" id="ARBA00023015"/>
    </source>
</evidence>
<name>A0ABX1T9N9_9PROT</name>
<evidence type="ECO:0000256" key="3">
    <source>
        <dbReference type="ARBA" id="ARBA00023125"/>
    </source>
</evidence>
<feature type="domain" description="Ner winged helix-turn-helix DNA-binding" evidence="5">
    <location>
        <begin position="9"/>
        <end position="74"/>
    </location>
</feature>
<dbReference type="InterPro" id="IPR001387">
    <property type="entry name" value="Cro/C1-type_HTH"/>
</dbReference>
<evidence type="ECO:0000259" key="5">
    <source>
        <dbReference type="Pfam" id="PF13693"/>
    </source>
</evidence>
<keyword evidence="2" id="KW-0805">Transcription regulation</keyword>
<dbReference type="Gene3D" id="1.10.260.40">
    <property type="entry name" value="lambda repressor-like DNA-binding domains"/>
    <property type="match status" value="1"/>
</dbReference>
<reference evidence="6" key="1">
    <citation type="submission" date="2019-03" db="EMBL/GenBank/DDBJ databases">
        <title>Metabolic reconstructions from genomes of highly enriched 'Candidatus Accumulibacter' and 'Candidatus Competibacter' bioreactor populations.</title>
        <authorList>
            <person name="Annavajhala M.K."/>
            <person name="Welles L."/>
            <person name="Abbas B."/>
            <person name="Sorokin D."/>
            <person name="Park H."/>
            <person name="Van Loosdrecht M."/>
            <person name="Chandran K."/>
        </authorList>
    </citation>
    <scope>NUCLEOTIDE SEQUENCE</scope>
    <source>
        <strain evidence="6">SBR_L</strain>
    </source>
</reference>
<protein>
    <recommendedName>
        <fullName evidence="5">Ner winged helix-turn-helix DNA-binding domain-containing protein</fullName>
    </recommendedName>
</protein>
<dbReference type="InterPro" id="IPR038722">
    <property type="entry name" value="Ner_HTH_dom"/>
</dbReference>
<dbReference type="CDD" id="cd00093">
    <property type="entry name" value="HTH_XRE"/>
    <property type="match status" value="1"/>
</dbReference>
<proteinExistence type="inferred from homology"/>
<dbReference type="EMBL" id="SPMX01000018">
    <property type="protein sequence ID" value="NMQ05280.1"/>
    <property type="molecule type" value="Genomic_DNA"/>
</dbReference>
<comment type="similarity">
    <text evidence="1">Belongs to the ner transcriptional regulatory family.</text>
</comment>
<dbReference type="InterPro" id="IPR010982">
    <property type="entry name" value="Lambda_DNA-bd_dom_sf"/>
</dbReference>
<keyword evidence="4" id="KW-0804">Transcription</keyword>
<comment type="caution">
    <text evidence="6">The sequence shown here is derived from an EMBL/GenBank/DDBJ whole genome shotgun (WGS) entry which is preliminary data.</text>
</comment>
<gene>
    <name evidence="6" type="ORF">E4Q08_08350</name>
</gene>
<accession>A0ABX1T9N9</accession>
<dbReference type="Pfam" id="PF13693">
    <property type="entry name" value="HTH_35"/>
    <property type="match status" value="1"/>
</dbReference>
<evidence type="ECO:0000256" key="4">
    <source>
        <dbReference type="ARBA" id="ARBA00023163"/>
    </source>
</evidence>